<dbReference type="AlphaFoldDB" id="A0A850HHX1"/>
<sequence length="125" mass="14561">MNIDENCRSANDPNAAEIRLTKHCQRPAGTPWWDFGTEKTVRKGPIWIICFIARWAVSPMKLMPETKCQYLRLRHIGSIRKLVLWNYMAKVSHEIDTKHIKRLAAGKGTLFNEGSWWITILARQK</sequence>
<dbReference type="EMBL" id="JABWTA010000001">
    <property type="protein sequence ID" value="NVE94922.1"/>
    <property type="molecule type" value="Genomic_DNA"/>
</dbReference>
<evidence type="ECO:0000313" key="2">
    <source>
        <dbReference type="Proteomes" id="UP000546031"/>
    </source>
</evidence>
<reference evidence="1 2" key="1">
    <citation type="submission" date="2020-06" db="EMBL/GenBank/DDBJ databases">
        <title>Altererythrobacter lutimaris sp. nov., a marine bacterium isolated from a tidal flat.</title>
        <authorList>
            <person name="Kim D."/>
            <person name="Yoo Y."/>
            <person name="Kim J.-J."/>
        </authorList>
    </citation>
    <scope>NUCLEOTIDE SEQUENCE [LARGE SCALE GENOMIC DNA]</scope>
    <source>
        <strain evidence="1 2">JGD-16</strain>
    </source>
</reference>
<organism evidence="1 2">
    <name type="scientific">Altererythrobacter lutimaris</name>
    <dbReference type="NCBI Taxonomy" id="2743979"/>
    <lineage>
        <taxon>Bacteria</taxon>
        <taxon>Pseudomonadati</taxon>
        <taxon>Pseudomonadota</taxon>
        <taxon>Alphaproteobacteria</taxon>
        <taxon>Sphingomonadales</taxon>
        <taxon>Erythrobacteraceae</taxon>
        <taxon>Altererythrobacter</taxon>
    </lineage>
</organism>
<dbReference type="RefSeq" id="WP_176271651.1">
    <property type="nucleotide sequence ID" value="NZ_JABWTA010000001.1"/>
</dbReference>
<keyword evidence="2" id="KW-1185">Reference proteome</keyword>
<protein>
    <submittedName>
        <fullName evidence="1">Uncharacterized protein</fullName>
    </submittedName>
</protein>
<dbReference type="Proteomes" id="UP000546031">
    <property type="component" value="Unassembled WGS sequence"/>
</dbReference>
<evidence type="ECO:0000313" key="1">
    <source>
        <dbReference type="EMBL" id="NVE94922.1"/>
    </source>
</evidence>
<name>A0A850HHX1_9SPHN</name>
<proteinExistence type="predicted"/>
<comment type="caution">
    <text evidence="1">The sequence shown here is derived from an EMBL/GenBank/DDBJ whole genome shotgun (WGS) entry which is preliminary data.</text>
</comment>
<accession>A0A850HHX1</accession>
<gene>
    <name evidence="1" type="ORF">HUO12_08445</name>
</gene>